<dbReference type="InterPro" id="IPR010982">
    <property type="entry name" value="Lambda_DNA-bd_dom_sf"/>
</dbReference>
<comment type="caution">
    <text evidence="3">The sequence shown here is derived from an EMBL/GenBank/DDBJ whole genome shotgun (WGS) entry which is preliminary data.</text>
</comment>
<feature type="compositionally biased region" description="Basic residues" evidence="1">
    <location>
        <begin position="91"/>
        <end position="100"/>
    </location>
</feature>
<dbReference type="EMBL" id="JADKBR010000003">
    <property type="protein sequence ID" value="MBK8889788.1"/>
    <property type="molecule type" value="Genomic_DNA"/>
</dbReference>
<dbReference type="PROSITE" id="PS50943">
    <property type="entry name" value="HTH_CROC1"/>
    <property type="match status" value="1"/>
</dbReference>
<dbReference type="GO" id="GO:0003677">
    <property type="term" value="F:DNA binding"/>
    <property type="evidence" value="ECO:0007669"/>
    <property type="project" value="InterPro"/>
</dbReference>
<dbReference type="Pfam" id="PF13560">
    <property type="entry name" value="HTH_31"/>
    <property type="match status" value="1"/>
</dbReference>
<feature type="domain" description="HTH cro/C1-type" evidence="2">
    <location>
        <begin position="20"/>
        <end position="73"/>
    </location>
</feature>
<evidence type="ECO:0000313" key="3">
    <source>
        <dbReference type="EMBL" id="MBK8889788.1"/>
    </source>
</evidence>
<evidence type="ECO:0000313" key="4">
    <source>
        <dbReference type="Proteomes" id="UP000808146"/>
    </source>
</evidence>
<gene>
    <name evidence="3" type="ORF">IPN75_05030</name>
</gene>
<dbReference type="CDD" id="cd00093">
    <property type="entry name" value="HTH_XRE"/>
    <property type="match status" value="1"/>
</dbReference>
<sequence length="117" mass="12538">MKIETTLASEAILQELGERLAGVRLERNLTQAALAEEAGVAKRTVERLESGQAATQLSGFVRVCRALGLLERLDALVPEGAAGPMAQLRLQGRKRQRATGRKASVAAAKKWTWGDGS</sequence>
<feature type="region of interest" description="Disordered" evidence="1">
    <location>
        <begin position="90"/>
        <end position="117"/>
    </location>
</feature>
<evidence type="ECO:0000256" key="1">
    <source>
        <dbReference type="SAM" id="MobiDB-lite"/>
    </source>
</evidence>
<accession>A0A9D7QKM4</accession>
<reference evidence="3" key="1">
    <citation type="submission" date="2020-10" db="EMBL/GenBank/DDBJ databases">
        <title>Connecting structure to function with the recovery of over 1000 high-quality activated sludge metagenome-assembled genomes encoding full-length rRNA genes using long-read sequencing.</title>
        <authorList>
            <person name="Singleton C.M."/>
            <person name="Petriglieri F."/>
            <person name="Kristensen J.M."/>
            <person name="Kirkegaard R.H."/>
            <person name="Michaelsen T.Y."/>
            <person name="Andersen M.H."/>
            <person name="Karst S.M."/>
            <person name="Dueholm M.S."/>
            <person name="Nielsen P.H."/>
            <person name="Albertsen M."/>
        </authorList>
    </citation>
    <scope>NUCLEOTIDE SEQUENCE</scope>
    <source>
        <strain evidence="3">OdNE_18-Q3-R46-58_BAT3C.305</strain>
    </source>
</reference>
<evidence type="ECO:0000259" key="2">
    <source>
        <dbReference type="PROSITE" id="PS50943"/>
    </source>
</evidence>
<proteinExistence type="predicted"/>
<dbReference type="InterPro" id="IPR001387">
    <property type="entry name" value="Cro/C1-type_HTH"/>
</dbReference>
<dbReference type="Gene3D" id="1.10.260.40">
    <property type="entry name" value="lambda repressor-like DNA-binding domains"/>
    <property type="match status" value="1"/>
</dbReference>
<dbReference type="AlphaFoldDB" id="A0A9D7QKM4"/>
<organism evidence="3 4">
    <name type="scientific">Candidatus Dechloromonas phosphorivorans</name>
    <dbReference type="NCBI Taxonomy" id="2899244"/>
    <lineage>
        <taxon>Bacteria</taxon>
        <taxon>Pseudomonadati</taxon>
        <taxon>Pseudomonadota</taxon>
        <taxon>Betaproteobacteria</taxon>
        <taxon>Rhodocyclales</taxon>
        <taxon>Azonexaceae</taxon>
        <taxon>Dechloromonas</taxon>
    </lineage>
</organism>
<name>A0A9D7QKM4_9RHOO</name>
<dbReference type="SMART" id="SM00530">
    <property type="entry name" value="HTH_XRE"/>
    <property type="match status" value="1"/>
</dbReference>
<dbReference type="Proteomes" id="UP000808146">
    <property type="component" value="Unassembled WGS sequence"/>
</dbReference>
<protein>
    <submittedName>
        <fullName evidence="3">Helix-turn-helix transcriptional regulator</fullName>
    </submittedName>
</protein>
<dbReference type="SUPFAM" id="SSF47413">
    <property type="entry name" value="lambda repressor-like DNA-binding domains"/>
    <property type="match status" value="1"/>
</dbReference>